<keyword evidence="1" id="KW-0472">Membrane</keyword>
<gene>
    <name evidence="2" type="ORF">TCAL_17106</name>
</gene>
<keyword evidence="1" id="KW-1133">Transmembrane helix</keyword>
<protein>
    <submittedName>
        <fullName evidence="2">Uncharacterized protein</fullName>
    </submittedName>
</protein>
<organism evidence="2 3">
    <name type="scientific">Tigriopus californicus</name>
    <name type="common">Marine copepod</name>
    <dbReference type="NCBI Taxonomy" id="6832"/>
    <lineage>
        <taxon>Eukaryota</taxon>
        <taxon>Metazoa</taxon>
        <taxon>Ecdysozoa</taxon>
        <taxon>Arthropoda</taxon>
        <taxon>Crustacea</taxon>
        <taxon>Multicrustacea</taxon>
        <taxon>Hexanauplia</taxon>
        <taxon>Copepoda</taxon>
        <taxon>Harpacticoida</taxon>
        <taxon>Harpacticidae</taxon>
        <taxon>Tigriopus</taxon>
    </lineage>
</organism>
<dbReference type="Proteomes" id="UP000318571">
    <property type="component" value="Chromosome 7"/>
</dbReference>
<evidence type="ECO:0000313" key="2">
    <source>
        <dbReference type="EMBL" id="TRY72082.1"/>
    </source>
</evidence>
<feature type="transmembrane region" description="Helical" evidence="1">
    <location>
        <begin position="148"/>
        <end position="166"/>
    </location>
</feature>
<evidence type="ECO:0000313" key="3">
    <source>
        <dbReference type="Proteomes" id="UP000318571"/>
    </source>
</evidence>
<keyword evidence="3" id="KW-1185">Reference proteome</keyword>
<comment type="caution">
    <text evidence="2">The sequence shown here is derived from an EMBL/GenBank/DDBJ whole genome shotgun (WGS) entry which is preliminary data.</text>
</comment>
<keyword evidence="1" id="KW-0812">Transmembrane</keyword>
<proteinExistence type="predicted"/>
<dbReference type="EMBL" id="VCGU01000008">
    <property type="protein sequence ID" value="TRY72082.1"/>
    <property type="molecule type" value="Genomic_DNA"/>
</dbReference>
<sequence>MRQGHVYEPLLAQVPTHIPPRVPIPPYPTNVNPNSPYYVPCKCDYLNQIRYYNHRNNEFYYHTAAVDHNYSPHQAHPPPPPHPLHSPMAQGIGETEDIGNLTQAFPPHPVYYDPYGPYVPPVGHYPNAYYPPPGHPGYHNLEAGICELVLVILALLLWLYSFFRLYRVWQRTLNFSESSIQGPQGWDLLVNWIMERIRVKKLKVPGMNVRGRNKNMRRDAVCESITEVEPPPIGVPDIPKVALSRVATPDEAERGAVGVHSGSSPVVNHPSSVENLRAVTKTCYENELSRDEISTISSLKQEIELMTQARTPTQRVRLQASGKQRSLCETSSSSDRVHPYLDNDNQIIRSAQSNVTLALKEENVIKEGEDAFIEVNLEDGFISYSNESKVL</sequence>
<accession>A0A553P368</accession>
<dbReference type="AlphaFoldDB" id="A0A553P368"/>
<name>A0A553P368_TIGCA</name>
<reference evidence="2 3" key="1">
    <citation type="journal article" date="2018" name="Nat. Ecol. Evol.">
        <title>Genomic signatures of mitonuclear coevolution across populations of Tigriopus californicus.</title>
        <authorList>
            <person name="Barreto F.S."/>
            <person name="Watson E.T."/>
            <person name="Lima T.G."/>
            <person name="Willett C.S."/>
            <person name="Edmands S."/>
            <person name="Li W."/>
            <person name="Burton R.S."/>
        </authorList>
    </citation>
    <scope>NUCLEOTIDE SEQUENCE [LARGE SCALE GENOMIC DNA]</scope>
    <source>
        <strain evidence="2 3">San Diego</strain>
    </source>
</reference>
<evidence type="ECO:0000256" key="1">
    <source>
        <dbReference type="SAM" id="Phobius"/>
    </source>
</evidence>